<gene>
    <name evidence="3" type="ORF">P167DRAFT_543075</name>
</gene>
<dbReference type="Proteomes" id="UP000277580">
    <property type="component" value="Unassembled WGS sequence"/>
</dbReference>
<organism evidence="3 4">
    <name type="scientific">Morchella conica CCBAS932</name>
    <dbReference type="NCBI Taxonomy" id="1392247"/>
    <lineage>
        <taxon>Eukaryota</taxon>
        <taxon>Fungi</taxon>
        <taxon>Dikarya</taxon>
        <taxon>Ascomycota</taxon>
        <taxon>Pezizomycotina</taxon>
        <taxon>Pezizomycetes</taxon>
        <taxon>Pezizales</taxon>
        <taxon>Morchellaceae</taxon>
        <taxon>Morchella</taxon>
    </lineage>
</organism>
<evidence type="ECO:0000313" key="4">
    <source>
        <dbReference type="Proteomes" id="UP000277580"/>
    </source>
</evidence>
<feature type="chain" id="PRO_5018022531" description="WSC domain-containing protein" evidence="1">
    <location>
        <begin position="18"/>
        <end position="104"/>
    </location>
</feature>
<feature type="domain" description="WSC" evidence="2">
    <location>
        <begin position="56"/>
        <end position="87"/>
    </location>
</feature>
<protein>
    <recommendedName>
        <fullName evidence="2">WSC domain-containing protein</fullName>
    </recommendedName>
</protein>
<dbReference type="InterPro" id="IPR002889">
    <property type="entry name" value="WSC_carb-bd"/>
</dbReference>
<feature type="signal peptide" evidence="1">
    <location>
        <begin position="1"/>
        <end position="17"/>
    </location>
</feature>
<evidence type="ECO:0000313" key="3">
    <source>
        <dbReference type="EMBL" id="RPB15123.1"/>
    </source>
</evidence>
<evidence type="ECO:0000259" key="2">
    <source>
        <dbReference type="Pfam" id="PF01822"/>
    </source>
</evidence>
<dbReference type="OrthoDB" id="2019572at2759"/>
<keyword evidence="4" id="KW-1185">Reference proteome</keyword>
<accession>A0A3N4KX29</accession>
<sequence>MHASILFLLSITALATARSAGTYGWTSIGCYVDSGNRLLGPVWVNDNNNNVGDCLCWCGNIINNGTVIQMSECSMPCPGDSTQKCGGQWRQRRTGDWEKPGQAV</sequence>
<name>A0A3N4KX29_9PEZI</name>
<reference evidence="3 4" key="1">
    <citation type="journal article" date="2018" name="Nat. Ecol. Evol.">
        <title>Pezizomycetes genomes reveal the molecular basis of ectomycorrhizal truffle lifestyle.</title>
        <authorList>
            <person name="Murat C."/>
            <person name="Payen T."/>
            <person name="Noel B."/>
            <person name="Kuo A."/>
            <person name="Morin E."/>
            <person name="Chen J."/>
            <person name="Kohler A."/>
            <person name="Krizsan K."/>
            <person name="Balestrini R."/>
            <person name="Da Silva C."/>
            <person name="Montanini B."/>
            <person name="Hainaut M."/>
            <person name="Levati E."/>
            <person name="Barry K.W."/>
            <person name="Belfiori B."/>
            <person name="Cichocki N."/>
            <person name="Clum A."/>
            <person name="Dockter R.B."/>
            <person name="Fauchery L."/>
            <person name="Guy J."/>
            <person name="Iotti M."/>
            <person name="Le Tacon F."/>
            <person name="Lindquist E.A."/>
            <person name="Lipzen A."/>
            <person name="Malagnac F."/>
            <person name="Mello A."/>
            <person name="Molinier V."/>
            <person name="Miyauchi S."/>
            <person name="Poulain J."/>
            <person name="Riccioni C."/>
            <person name="Rubini A."/>
            <person name="Sitrit Y."/>
            <person name="Splivallo R."/>
            <person name="Traeger S."/>
            <person name="Wang M."/>
            <person name="Zifcakova L."/>
            <person name="Wipf D."/>
            <person name="Zambonelli A."/>
            <person name="Paolocci F."/>
            <person name="Nowrousian M."/>
            <person name="Ottonello S."/>
            <person name="Baldrian P."/>
            <person name="Spatafora J.W."/>
            <person name="Henrissat B."/>
            <person name="Nagy L.G."/>
            <person name="Aury J.M."/>
            <person name="Wincker P."/>
            <person name="Grigoriev I.V."/>
            <person name="Bonfante P."/>
            <person name="Martin F.M."/>
        </authorList>
    </citation>
    <scope>NUCLEOTIDE SEQUENCE [LARGE SCALE GENOMIC DNA]</scope>
    <source>
        <strain evidence="3 4">CCBAS932</strain>
    </source>
</reference>
<dbReference type="AlphaFoldDB" id="A0A3N4KX29"/>
<evidence type="ECO:0000256" key="1">
    <source>
        <dbReference type="SAM" id="SignalP"/>
    </source>
</evidence>
<dbReference type="EMBL" id="ML119114">
    <property type="protein sequence ID" value="RPB15123.1"/>
    <property type="molecule type" value="Genomic_DNA"/>
</dbReference>
<dbReference type="Pfam" id="PF01822">
    <property type="entry name" value="WSC"/>
    <property type="match status" value="1"/>
</dbReference>
<dbReference type="InParanoid" id="A0A3N4KX29"/>
<keyword evidence="1" id="KW-0732">Signal</keyword>
<proteinExistence type="predicted"/>